<evidence type="ECO:0000313" key="3">
    <source>
        <dbReference type="Proteomes" id="UP000077066"/>
    </source>
</evidence>
<dbReference type="AlphaFoldDB" id="A0A166CUN4"/>
<dbReference type="STRING" id="55758.MBFIL_04420"/>
<dbReference type="CDD" id="cd09854">
    <property type="entry name" value="PIN_VapC-like"/>
    <property type="match status" value="1"/>
</dbReference>
<dbReference type="GO" id="GO:0004521">
    <property type="term" value="F:RNA endonuclease activity"/>
    <property type="evidence" value="ECO:0007669"/>
    <property type="project" value="InterPro"/>
</dbReference>
<accession>A0A166CUN4</accession>
<organism evidence="2 3">
    <name type="scientific">Methanobrevibacter filiformis</name>
    <dbReference type="NCBI Taxonomy" id="55758"/>
    <lineage>
        <taxon>Archaea</taxon>
        <taxon>Methanobacteriati</taxon>
        <taxon>Methanobacteriota</taxon>
        <taxon>Methanomada group</taxon>
        <taxon>Methanobacteria</taxon>
        <taxon>Methanobacteriales</taxon>
        <taxon>Methanobacteriaceae</taxon>
        <taxon>Methanobrevibacter</taxon>
    </lineage>
</organism>
<feature type="domain" description="PIN" evidence="1">
    <location>
        <begin position="6"/>
        <end position="108"/>
    </location>
</feature>
<keyword evidence="3" id="KW-1185">Reference proteome</keyword>
<dbReference type="SUPFAM" id="SSF88723">
    <property type="entry name" value="PIN domain-like"/>
    <property type="match status" value="1"/>
</dbReference>
<proteinExistence type="predicted"/>
<dbReference type="InterPro" id="IPR029060">
    <property type="entry name" value="PIN-like_dom_sf"/>
</dbReference>
<comment type="caution">
    <text evidence="2">The sequence shown here is derived from an EMBL/GenBank/DDBJ whole genome shotgun (WGS) entry which is preliminary data.</text>
</comment>
<gene>
    <name evidence="2" type="ORF">MBFIL_04420</name>
</gene>
<dbReference type="GO" id="GO:0016075">
    <property type="term" value="P:rRNA catabolic process"/>
    <property type="evidence" value="ECO:0007669"/>
    <property type="project" value="TreeGrafter"/>
</dbReference>
<evidence type="ECO:0000259" key="1">
    <source>
        <dbReference type="Pfam" id="PF01850"/>
    </source>
</evidence>
<name>A0A166CUN4_9EURY</name>
<evidence type="ECO:0000313" key="2">
    <source>
        <dbReference type="EMBL" id="KZX16957.1"/>
    </source>
</evidence>
<dbReference type="OrthoDB" id="79432at2157"/>
<dbReference type="EMBL" id="LWMT01000059">
    <property type="protein sequence ID" value="KZX16957.1"/>
    <property type="molecule type" value="Genomic_DNA"/>
</dbReference>
<dbReference type="PANTHER" id="PTHR42188">
    <property type="entry name" value="23S RRNA-SPECIFIC ENDONUCLEASE VAPC20"/>
    <property type="match status" value="1"/>
</dbReference>
<dbReference type="Proteomes" id="UP000077066">
    <property type="component" value="Unassembled WGS sequence"/>
</dbReference>
<reference evidence="2 3" key="1">
    <citation type="submission" date="2016-04" db="EMBL/GenBank/DDBJ databases">
        <title>Genome sequence of Methanobrevibacter filiformis DSM 11501.</title>
        <authorList>
            <person name="Poehlein A."/>
            <person name="Seedorf H."/>
            <person name="Daniel R."/>
        </authorList>
    </citation>
    <scope>NUCLEOTIDE SEQUENCE [LARGE SCALE GENOMIC DNA]</scope>
    <source>
        <strain evidence="2 3">DSM 11501</strain>
    </source>
</reference>
<dbReference type="InterPro" id="IPR002716">
    <property type="entry name" value="PIN_dom"/>
</dbReference>
<dbReference type="Gene3D" id="3.40.50.1010">
    <property type="entry name" value="5'-nuclease"/>
    <property type="match status" value="1"/>
</dbReference>
<dbReference type="PATRIC" id="fig|55758.3.peg.493"/>
<dbReference type="Pfam" id="PF01850">
    <property type="entry name" value="PIN"/>
    <property type="match status" value="1"/>
</dbReference>
<sequence length="114" mass="13394">MKKETDHVRAVEIAKTIQNEEKIISKLVVAETITVLRKKIPTKDIAIIYNILQKFITIEDSYIFDNAFKEFVKYNGKISFFDAVYIALMKDLEIYEIASFDSDFDNKKRIVRIH</sequence>
<dbReference type="PANTHER" id="PTHR42188:SF1">
    <property type="entry name" value="23S RRNA-SPECIFIC ENDONUCLEASE VAPC20"/>
    <property type="match status" value="1"/>
</dbReference>
<protein>
    <submittedName>
        <fullName evidence="2">PIN domain protein</fullName>
    </submittedName>
</protein>
<dbReference type="InterPro" id="IPR039018">
    <property type="entry name" value="VapC20-like"/>
</dbReference>